<organism evidence="2 3">
    <name type="scientific">Shewanella sairae</name>
    <dbReference type="NCBI Taxonomy" id="190310"/>
    <lineage>
        <taxon>Bacteria</taxon>
        <taxon>Pseudomonadati</taxon>
        <taxon>Pseudomonadota</taxon>
        <taxon>Gammaproteobacteria</taxon>
        <taxon>Alteromonadales</taxon>
        <taxon>Shewanellaceae</taxon>
        <taxon>Shewanella</taxon>
    </lineage>
</organism>
<comment type="caution">
    <text evidence="2">The sequence shown here is derived from an EMBL/GenBank/DDBJ whole genome shotgun (WGS) entry which is preliminary data.</text>
</comment>
<gene>
    <name evidence="2" type="ORF">TUM4438_46590</name>
</gene>
<keyword evidence="1" id="KW-0175">Coiled coil</keyword>
<protein>
    <recommendedName>
        <fullName evidence="4">DUF1090 domain-containing protein</fullName>
    </recommendedName>
</protein>
<accession>A0ABQ4PS48</accession>
<reference evidence="2" key="1">
    <citation type="submission" date="2021-05" db="EMBL/GenBank/DDBJ databases">
        <title>Molecular characterization for Shewanella algae harboring chromosomal blaOXA-55-like strains isolated from clinical and environment sample.</title>
        <authorList>
            <person name="Ohama Y."/>
            <person name="Aoki K."/>
            <person name="Harada S."/>
            <person name="Moriya K."/>
            <person name="Ishii Y."/>
            <person name="Tateda K."/>
        </authorList>
    </citation>
    <scope>NUCLEOTIDE SEQUENCE</scope>
    <source>
        <strain evidence="2">JCM 11563</strain>
    </source>
</reference>
<dbReference type="RefSeq" id="WP_220783657.1">
    <property type="nucleotide sequence ID" value="NZ_BPEY01000277.1"/>
</dbReference>
<evidence type="ECO:0000313" key="2">
    <source>
        <dbReference type="EMBL" id="GIU52967.1"/>
    </source>
</evidence>
<name>A0ABQ4PS48_9GAMM</name>
<dbReference type="Proteomes" id="UP000887104">
    <property type="component" value="Unassembled WGS sequence"/>
</dbReference>
<evidence type="ECO:0000256" key="1">
    <source>
        <dbReference type="SAM" id="Coils"/>
    </source>
</evidence>
<evidence type="ECO:0000313" key="3">
    <source>
        <dbReference type="Proteomes" id="UP000887104"/>
    </source>
</evidence>
<evidence type="ECO:0008006" key="4">
    <source>
        <dbReference type="Google" id="ProtNLM"/>
    </source>
</evidence>
<dbReference type="EMBL" id="BPEY01000277">
    <property type="protein sequence ID" value="GIU52967.1"/>
    <property type="molecule type" value="Genomic_DNA"/>
</dbReference>
<proteinExistence type="predicted"/>
<sequence length="92" mass="10602">MFKKIVLILSVSFYLSACSEHDLSYYQGNLEDAESKVKECELDIKEAYLNEDLKRVQSIAEDLECKAASRAHNDYKKELAALEQKKRAEARQ</sequence>
<keyword evidence="3" id="KW-1185">Reference proteome</keyword>
<feature type="coiled-coil region" evidence="1">
    <location>
        <begin position="30"/>
        <end position="92"/>
    </location>
</feature>